<reference evidence="3" key="1">
    <citation type="journal article" date="2015" name="PLoS Genet.">
        <title>The dynamic genome and transcriptome of the human fungal pathogen Blastomyces and close relative Emmonsia.</title>
        <authorList>
            <person name="Munoz J.F."/>
            <person name="Gauthier G.M."/>
            <person name="Desjardins C.A."/>
            <person name="Gallo J.E."/>
            <person name="Holder J."/>
            <person name="Sullivan T.D."/>
            <person name="Marty A.J."/>
            <person name="Carmen J.C."/>
            <person name="Chen Z."/>
            <person name="Ding L."/>
            <person name="Gujja S."/>
            <person name="Magrini V."/>
            <person name="Misas E."/>
            <person name="Mitreva M."/>
            <person name="Priest M."/>
            <person name="Saif S."/>
            <person name="Whiston E.A."/>
            <person name="Young S."/>
            <person name="Zeng Q."/>
            <person name="Goldman W.E."/>
            <person name="Mardis E.R."/>
            <person name="Taylor J.W."/>
            <person name="McEwen J.G."/>
            <person name="Clay O.K."/>
            <person name="Klein B.S."/>
            <person name="Cuomo C.A."/>
        </authorList>
    </citation>
    <scope>NUCLEOTIDE SEQUENCE [LARGE SCALE GENOMIC DNA]</scope>
    <source>
        <strain evidence="3">SLH14081</strain>
    </source>
</reference>
<dbReference type="AlphaFoldDB" id="A0A179U8T9"/>
<feature type="compositionally biased region" description="Basic and acidic residues" evidence="1">
    <location>
        <begin position="61"/>
        <end position="74"/>
    </location>
</feature>
<feature type="compositionally biased region" description="Polar residues" evidence="1">
    <location>
        <begin position="503"/>
        <end position="514"/>
    </location>
</feature>
<dbReference type="OrthoDB" id="420046at2759"/>
<dbReference type="STRING" id="559298.A0A179U8T9"/>
<keyword evidence="3" id="KW-1185">Reference proteome</keyword>
<feature type="region of interest" description="Disordered" evidence="1">
    <location>
        <begin position="17"/>
        <end position="109"/>
    </location>
</feature>
<gene>
    <name evidence="2" type="ORF">BDBG_00965</name>
</gene>
<evidence type="ECO:0008006" key="4">
    <source>
        <dbReference type="Google" id="ProtNLM"/>
    </source>
</evidence>
<feature type="region of interest" description="Disordered" evidence="1">
    <location>
        <begin position="497"/>
        <end position="539"/>
    </location>
</feature>
<evidence type="ECO:0000313" key="3">
    <source>
        <dbReference type="Proteomes" id="UP000002038"/>
    </source>
</evidence>
<protein>
    <recommendedName>
        <fullName evidence="4">Histidine kinase group protein</fullName>
    </recommendedName>
</protein>
<dbReference type="GeneID" id="8507070"/>
<organism evidence="2 3">
    <name type="scientific">Blastomyces gilchristii (strain SLH14081)</name>
    <name type="common">Blastomyces dermatitidis</name>
    <dbReference type="NCBI Taxonomy" id="559298"/>
    <lineage>
        <taxon>Eukaryota</taxon>
        <taxon>Fungi</taxon>
        <taxon>Dikarya</taxon>
        <taxon>Ascomycota</taxon>
        <taxon>Pezizomycotina</taxon>
        <taxon>Eurotiomycetes</taxon>
        <taxon>Eurotiomycetidae</taxon>
        <taxon>Onygenales</taxon>
        <taxon>Ajellomycetaceae</taxon>
        <taxon>Blastomyces</taxon>
    </lineage>
</organism>
<dbReference type="KEGG" id="bgh:BDBG_00965"/>
<accession>A0A179U8T9</accession>
<name>A0A179U8T9_BLAGS</name>
<proteinExistence type="predicted"/>
<feature type="region of interest" description="Disordered" evidence="1">
    <location>
        <begin position="782"/>
        <end position="826"/>
    </location>
</feature>
<dbReference type="EMBL" id="GG657449">
    <property type="protein sequence ID" value="OAT04415.1"/>
    <property type="molecule type" value="Genomic_DNA"/>
</dbReference>
<sequence length="826" mass="90881">MSISKLEVFFSAKPKKKSILFHSNQDDPLNRQSPGLREDLGQLASCTGMTRKKKSQNGLSAKEELAGSPRDDHPVSTALSPLPINSAASKSPPEPSSKDSKTKTTKQSTSALIICRNKHWRYISSFHGPWLQLPPEVLESLAYSNYASPRPQPIDPAVFFDLVKIRRLIEEATDLAVRAANGTTSSALSNSLNASNGLLSGGSSAVLGLGLGGGGVGTAKLSKERRHRMREHATQKLSRAYHLDEIAASVATMQSASALEEVAKMVLQRNEHDSDAKYVHFFHEKIPSRSLAQCTTLQPLDEVIASRPREGAVYRTRAVTRVFKDDFVGAARDLTEGLGVCRLYATQHGTRQDQMELASESRRRLPLPRDFRYGLKVDEKDQPSSLEPQLLFHRGGVYLTIACQNINSALDALKNYQKEQASNTNSDGEGSNTPALSPVGKEAYRRWLEARKIVKTNASRALRDYVKFLSHFDYTPGLPAEIAEEFLRKVNITPGGHDRSRGSLAQASHFQETAHTPGVDTSPPLSPSSEGGGGAQDQYLLPPTDVYPLSVLFSEQPPLNLPSYPPDSQELVPARRNGLGISSAYDDAALLANYDCHEAVTYHPLLTDALHSLLLCHALVQTSPKELLRHAHMVARLARVCDGYPIFLAPRSPARADWIEVLHRVDNWIGLKQSWEALCAPAPLPGHPGSEKKEVTSEEVRDRRKHDVIIEALADDRVEDEESFRAAVRAREKRAESYRREGGGINPQLGPAIKRWAQEDGKEYPISTERAECISRWIREAPISTGDGKGKGKRRKGRAPMGKVVESPSLEDSVYEMSVGEHGGVE</sequence>
<dbReference type="Proteomes" id="UP000002038">
    <property type="component" value="Unassembled WGS sequence"/>
</dbReference>
<evidence type="ECO:0000256" key="1">
    <source>
        <dbReference type="SAM" id="MobiDB-lite"/>
    </source>
</evidence>
<dbReference type="RefSeq" id="XP_002628057.2">
    <property type="nucleotide sequence ID" value="XM_002628011.2"/>
</dbReference>
<evidence type="ECO:0000313" key="2">
    <source>
        <dbReference type="EMBL" id="OAT04415.1"/>
    </source>
</evidence>
<dbReference type="VEuPathDB" id="FungiDB:BDBG_00965"/>